<reference evidence="1" key="2">
    <citation type="journal article" date="2024" name="Plant">
        <title>Genomic evolution and insights into agronomic trait innovations of Sesamum species.</title>
        <authorList>
            <person name="Miao H."/>
            <person name="Wang L."/>
            <person name="Qu L."/>
            <person name="Liu H."/>
            <person name="Sun Y."/>
            <person name="Le M."/>
            <person name="Wang Q."/>
            <person name="Wei S."/>
            <person name="Zheng Y."/>
            <person name="Lin W."/>
            <person name="Duan Y."/>
            <person name="Cao H."/>
            <person name="Xiong S."/>
            <person name="Wang X."/>
            <person name="Wei L."/>
            <person name="Li C."/>
            <person name="Ma Q."/>
            <person name="Ju M."/>
            <person name="Zhao R."/>
            <person name="Li G."/>
            <person name="Mu C."/>
            <person name="Tian Q."/>
            <person name="Mei H."/>
            <person name="Zhang T."/>
            <person name="Gao T."/>
            <person name="Zhang H."/>
        </authorList>
    </citation>
    <scope>NUCLEOTIDE SEQUENCE</scope>
    <source>
        <tissue evidence="1">Leaf</tissue>
    </source>
</reference>
<protein>
    <recommendedName>
        <fullName evidence="3">Reverse transcriptase domain-containing protein</fullName>
    </recommendedName>
</protein>
<gene>
    <name evidence="1" type="ORF">Sango_2288800</name>
</gene>
<keyword evidence="2" id="KW-1185">Reference proteome</keyword>
<organism evidence="1 2">
    <name type="scientific">Sesamum angolense</name>
    <dbReference type="NCBI Taxonomy" id="2727404"/>
    <lineage>
        <taxon>Eukaryota</taxon>
        <taxon>Viridiplantae</taxon>
        <taxon>Streptophyta</taxon>
        <taxon>Embryophyta</taxon>
        <taxon>Tracheophyta</taxon>
        <taxon>Spermatophyta</taxon>
        <taxon>Magnoliopsida</taxon>
        <taxon>eudicotyledons</taxon>
        <taxon>Gunneridae</taxon>
        <taxon>Pentapetalae</taxon>
        <taxon>asterids</taxon>
        <taxon>lamiids</taxon>
        <taxon>Lamiales</taxon>
        <taxon>Pedaliaceae</taxon>
        <taxon>Sesamum</taxon>
    </lineage>
</organism>
<reference evidence="1" key="1">
    <citation type="submission" date="2020-06" db="EMBL/GenBank/DDBJ databases">
        <authorList>
            <person name="Li T."/>
            <person name="Hu X."/>
            <person name="Zhang T."/>
            <person name="Song X."/>
            <person name="Zhang H."/>
            <person name="Dai N."/>
            <person name="Sheng W."/>
            <person name="Hou X."/>
            <person name="Wei L."/>
        </authorList>
    </citation>
    <scope>NUCLEOTIDE SEQUENCE</scope>
    <source>
        <strain evidence="1">K16</strain>
        <tissue evidence="1">Leaf</tissue>
    </source>
</reference>
<sequence length="136" mass="14981">MGPFSPYLFMCCVEVFSSLIREEEGRGVIQGVPTSKRGPRVTHLLFVDNTLIFCQASRDALSSIREVLHPFEVLSRLMITLEKSAELCSGIKVGIEKSTGWRGIRCAGEAGGMALGFTDRRSSIEYCYASKPGGWQ</sequence>
<evidence type="ECO:0008006" key="3">
    <source>
        <dbReference type="Google" id="ProtNLM"/>
    </source>
</evidence>
<accession>A0AAE1WA34</accession>
<dbReference type="EMBL" id="JACGWL010000013">
    <property type="protein sequence ID" value="KAK4389518.1"/>
    <property type="molecule type" value="Genomic_DNA"/>
</dbReference>
<name>A0AAE1WA34_9LAMI</name>
<comment type="caution">
    <text evidence="1">The sequence shown here is derived from an EMBL/GenBank/DDBJ whole genome shotgun (WGS) entry which is preliminary data.</text>
</comment>
<evidence type="ECO:0000313" key="2">
    <source>
        <dbReference type="Proteomes" id="UP001289374"/>
    </source>
</evidence>
<evidence type="ECO:0000313" key="1">
    <source>
        <dbReference type="EMBL" id="KAK4389518.1"/>
    </source>
</evidence>
<dbReference type="AlphaFoldDB" id="A0AAE1WA34"/>
<dbReference type="Proteomes" id="UP001289374">
    <property type="component" value="Unassembled WGS sequence"/>
</dbReference>
<proteinExistence type="predicted"/>